<feature type="compositionally biased region" description="Acidic residues" evidence="1">
    <location>
        <begin position="223"/>
        <end position="233"/>
    </location>
</feature>
<accession>A0A1G9EIV1</accession>
<reference evidence="4" key="1">
    <citation type="submission" date="2016-10" db="EMBL/GenBank/DDBJ databases">
        <authorList>
            <person name="Varghese N."/>
            <person name="Submissions S."/>
        </authorList>
    </citation>
    <scope>NUCLEOTIDE SEQUENCE [LARGE SCALE GENOMIC DNA]</scope>
    <source>
        <strain evidence="4">CGMCC 1.8895</strain>
    </source>
</reference>
<dbReference type="Proteomes" id="UP000199008">
    <property type="component" value="Unassembled WGS sequence"/>
</dbReference>
<dbReference type="AlphaFoldDB" id="A0A1G9EIV1"/>
<name>A0A1G9EIV1_9BACL</name>
<sequence>MSKFEVFDDEQQLSRRIDQLRLDDIKDEDITVVANDRPDKHSIIYYTSVNFIISHGTLWDRFASKFGDEDTSDRVMDKLDLSGADKAKYDKALDDGSILLFVKGLSHAEEVEEASEDDTNTAMEESSETAEDTENNTDNISDDEEKGSDEMIVTTEGPTLTKEYDGITVTTEAVENKETPVNEIRTDGDTHRIDMSTYVTQYDETLDLEEEEIQHAKVEEVIEEEQEEQEEEEQYHTVKDNVVNMSPEADEEGIRQG</sequence>
<evidence type="ECO:0000259" key="2">
    <source>
        <dbReference type="Pfam" id="PF11181"/>
    </source>
</evidence>
<organism evidence="3 4">
    <name type="scientific">Lacicoccus qingdaonensis</name>
    <dbReference type="NCBI Taxonomy" id="576118"/>
    <lineage>
        <taxon>Bacteria</taxon>
        <taxon>Bacillati</taxon>
        <taxon>Bacillota</taxon>
        <taxon>Bacilli</taxon>
        <taxon>Bacillales</taxon>
        <taxon>Salinicoccaceae</taxon>
        <taxon>Lacicoccus</taxon>
    </lineage>
</organism>
<gene>
    <name evidence="3" type="ORF">SAMN05216216_1099</name>
</gene>
<feature type="domain" description="General stress protein 17M-like" evidence="2">
    <location>
        <begin position="5"/>
        <end position="96"/>
    </location>
</feature>
<keyword evidence="4" id="KW-1185">Reference proteome</keyword>
<proteinExistence type="predicted"/>
<dbReference type="OrthoDB" id="2388692at2"/>
<evidence type="ECO:0000313" key="4">
    <source>
        <dbReference type="Proteomes" id="UP000199008"/>
    </source>
</evidence>
<evidence type="ECO:0000256" key="1">
    <source>
        <dbReference type="SAM" id="MobiDB-lite"/>
    </source>
</evidence>
<dbReference type="InterPro" id="IPR025889">
    <property type="entry name" value="GSP17M-like_dom"/>
</dbReference>
<dbReference type="RefSeq" id="WP_092985871.1">
    <property type="nucleotide sequence ID" value="NZ_FNFY01000009.1"/>
</dbReference>
<protein>
    <submittedName>
        <fullName evidence="3">Heat induced stress protein YflT</fullName>
    </submittedName>
</protein>
<feature type="region of interest" description="Disordered" evidence="1">
    <location>
        <begin position="110"/>
        <end position="150"/>
    </location>
</feature>
<evidence type="ECO:0000313" key="3">
    <source>
        <dbReference type="EMBL" id="SDK75955.1"/>
    </source>
</evidence>
<feature type="region of interest" description="Disordered" evidence="1">
    <location>
        <begin position="223"/>
        <end position="257"/>
    </location>
</feature>
<dbReference type="EMBL" id="FNFY01000009">
    <property type="protein sequence ID" value="SDK75955.1"/>
    <property type="molecule type" value="Genomic_DNA"/>
</dbReference>
<feature type="compositionally biased region" description="Acidic residues" evidence="1">
    <location>
        <begin position="110"/>
        <end position="147"/>
    </location>
</feature>
<dbReference type="Pfam" id="PF11181">
    <property type="entry name" value="YflT"/>
    <property type="match status" value="1"/>
</dbReference>
<dbReference type="STRING" id="576118.SAMN05216216_1099"/>